<evidence type="ECO:0000313" key="1">
    <source>
        <dbReference type="EMBL" id="KAG2386672.1"/>
    </source>
</evidence>
<reference evidence="1 2" key="1">
    <citation type="journal article" date="2018" name="BMC Genomics">
        <title>The genome of Naegleria lovaniensis, the basis for a comparative approach to unravel pathogenicity factors of the human pathogenic amoeba N. fowleri.</title>
        <authorList>
            <person name="Liechti N."/>
            <person name="Schurch N."/>
            <person name="Bruggmann R."/>
            <person name="Wittwer M."/>
        </authorList>
    </citation>
    <scope>NUCLEOTIDE SEQUENCE [LARGE SCALE GENOMIC DNA]</scope>
    <source>
        <strain evidence="1 2">ATCC 30569</strain>
    </source>
</reference>
<accession>A0AA88GTC3</accession>
<keyword evidence="2" id="KW-1185">Reference proteome</keyword>
<dbReference type="Proteomes" id="UP000816034">
    <property type="component" value="Unassembled WGS sequence"/>
</dbReference>
<sequence length="101" mass="11562">MSTFQVTHYQDTYLTTLHVFKEAEINRSYCDYVHVKDVQMILSQGDWYGKGVQSEERIATAIKTALGINNVIQVAVCSSPKLDKKANLQDVVAKEYWVVYK</sequence>
<dbReference type="EMBL" id="PYSW02000015">
    <property type="protein sequence ID" value="KAG2386672.1"/>
    <property type="molecule type" value="Genomic_DNA"/>
</dbReference>
<name>A0AA88GTC3_NAELO</name>
<comment type="caution">
    <text evidence="1">The sequence shown here is derived from an EMBL/GenBank/DDBJ whole genome shotgun (WGS) entry which is preliminary data.</text>
</comment>
<proteinExistence type="predicted"/>
<protein>
    <submittedName>
        <fullName evidence="1">Uncharacterized protein</fullName>
    </submittedName>
</protein>
<dbReference type="AlphaFoldDB" id="A0AA88GTC3"/>
<dbReference type="GeneID" id="68094872"/>
<organism evidence="1 2">
    <name type="scientific">Naegleria lovaniensis</name>
    <name type="common">Amoeba</name>
    <dbReference type="NCBI Taxonomy" id="51637"/>
    <lineage>
        <taxon>Eukaryota</taxon>
        <taxon>Discoba</taxon>
        <taxon>Heterolobosea</taxon>
        <taxon>Tetramitia</taxon>
        <taxon>Eutetramitia</taxon>
        <taxon>Vahlkampfiidae</taxon>
        <taxon>Naegleria</taxon>
    </lineage>
</organism>
<gene>
    <name evidence="1" type="ORF">C9374_002416</name>
</gene>
<dbReference type="RefSeq" id="XP_044550664.1">
    <property type="nucleotide sequence ID" value="XM_044691832.1"/>
</dbReference>
<evidence type="ECO:0000313" key="2">
    <source>
        <dbReference type="Proteomes" id="UP000816034"/>
    </source>
</evidence>